<dbReference type="EMBL" id="RBTP01000012">
    <property type="protein sequence ID" value="RMT84394.1"/>
    <property type="molecule type" value="Genomic_DNA"/>
</dbReference>
<dbReference type="AlphaFoldDB" id="A0A3M5PIR5"/>
<dbReference type="InterPro" id="IPR051257">
    <property type="entry name" value="Diverse_CBS-Domain"/>
</dbReference>
<dbReference type="InterPro" id="IPR046342">
    <property type="entry name" value="CBS_dom_sf"/>
</dbReference>
<evidence type="ECO:0000256" key="1">
    <source>
        <dbReference type="ARBA" id="ARBA00023122"/>
    </source>
</evidence>
<evidence type="ECO:0000256" key="2">
    <source>
        <dbReference type="PROSITE-ProRule" id="PRU00703"/>
    </source>
</evidence>
<name>A0A3M5PIR5_PSEVI</name>
<dbReference type="PANTHER" id="PTHR43080">
    <property type="entry name" value="CBS DOMAIN-CONTAINING PROTEIN CBSX3, MITOCHONDRIAL"/>
    <property type="match status" value="1"/>
</dbReference>
<proteinExistence type="predicted"/>
<feature type="domain" description="CBS" evidence="3">
    <location>
        <begin position="119"/>
        <end position="174"/>
    </location>
</feature>
<accession>A0A3M5PIR5</accession>
<dbReference type="SMART" id="SM00116">
    <property type="entry name" value="CBS"/>
    <property type="match status" value="2"/>
</dbReference>
<dbReference type="InterPro" id="IPR000644">
    <property type="entry name" value="CBS_dom"/>
</dbReference>
<feature type="domain" description="CBS" evidence="3">
    <location>
        <begin position="54"/>
        <end position="110"/>
    </location>
</feature>
<dbReference type="PANTHER" id="PTHR43080:SF2">
    <property type="entry name" value="CBS DOMAIN-CONTAINING PROTEIN"/>
    <property type="match status" value="1"/>
</dbReference>
<dbReference type="Pfam" id="PF00571">
    <property type="entry name" value="CBS"/>
    <property type="match status" value="2"/>
</dbReference>
<dbReference type="PROSITE" id="PS51371">
    <property type="entry name" value="CBS"/>
    <property type="match status" value="2"/>
</dbReference>
<dbReference type="SUPFAM" id="SSF54631">
    <property type="entry name" value="CBS-domain pair"/>
    <property type="match status" value="1"/>
</dbReference>
<reference evidence="4 5" key="1">
    <citation type="submission" date="2018-08" db="EMBL/GenBank/DDBJ databases">
        <title>Recombination of ecologically and evolutionarily significant loci maintains genetic cohesion in the Pseudomonas syringae species complex.</title>
        <authorList>
            <person name="Dillon M."/>
            <person name="Thakur S."/>
            <person name="Almeida R.N.D."/>
            <person name="Weir B.S."/>
            <person name="Guttman D.S."/>
        </authorList>
    </citation>
    <scope>NUCLEOTIDE SEQUENCE [LARGE SCALE GENOMIC DNA]</scope>
    <source>
        <strain evidence="4 5">ICMP 19473</strain>
    </source>
</reference>
<organism evidence="4 5">
    <name type="scientific">Pseudomonas viridiflava</name>
    <name type="common">Phytomonas viridiflava</name>
    <dbReference type="NCBI Taxonomy" id="33069"/>
    <lineage>
        <taxon>Bacteria</taxon>
        <taxon>Pseudomonadati</taxon>
        <taxon>Pseudomonadota</taxon>
        <taxon>Gammaproteobacteria</taxon>
        <taxon>Pseudomonadales</taxon>
        <taxon>Pseudomonadaceae</taxon>
        <taxon>Pseudomonas</taxon>
    </lineage>
</organism>
<evidence type="ECO:0000313" key="4">
    <source>
        <dbReference type="EMBL" id="RMT84394.1"/>
    </source>
</evidence>
<evidence type="ECO:0000313" key="5">
    <source>
        <dbReference type="Proteomes" id="UP000273854"/>
    </source>
</evidence>
<dbReference type="Gene3D" id="3.10.580.10">
    <property type="entry name" value="CBS-domain"/>
    <property type="match status" value="1"/>
</dbReference>
<gene>
    <name evidence="4" type="ORF">ALP40_05065</name>
</gene>
<dbReference type="CDD" id="cd04623">
    <property type="entry name" value="CBS_pair_bac_euk"/>
    <property type="match status" value="1"/>
</dbReference>
<protein>
    <submittedName>
        <fullName evidence="4">CBS domain protein</fullName>
    </submittedName>
</protein>
<dbReference type="InterPro" id="IPR044725">
    <property type="entry name" value="CBSX3_CBS_dom"/>
</dbReference>
<evidence type="ECO:0000259" key="3">
    <source>
        <dbReference type="PROSITE" id="PS51371"/>
    </source>
</evidence>
<dbReference type="Proteomes" id="UP000273854">
    <property type="component" value="Unassembled WGS sequence"/>
</dbReference>
<sequence>MSGSGLLDVALPLAGSHGLHDSAEDSLVPRHGVIHTPESTMKTVAQLLKLKAEQNQQVHTIGPDQMVLDALRLMAEKNIGALPVVENGRVVGVVSERDYARKMILMGRSSVGTPVSAIMSSKVITVDSQQTVEACMGIMTDSHLRHLPVVENGELLGLLSIGDLVKEAIDEQASLIQQLEQYIRGE</sequence>
<comment type="caution">
    <text evidence="4">The sequence shown here is derived from an EMBL/GenBank/DDBJ whole genome shotgun (WGS) entry which is preliminary data.</text>
</comment>
<keyword evidence="1 2" id="KW-0129">CBS domain</keyword>